<dbReference type="GO" id="GO:0017148">
    <property type="term" value="P:negative regulation of translation"/>
    <property type="evidence" value="ECO:0007669"/>
    <property type="project" value="TreeGrafter"/>
</dbReference>
<evidence type="ECO:0000256" key="1">
    <source>
        <dbReference type="ARBA" id="ARBA00006227"/>
    </source>
</evidence>
<reference evidence="4" key="1">
    <citation type="submission" date="2015-11" db="EMBL/GenBank/DDBJ databases">
        <title>De novo transcriptome assembly of four potential Pierce s Disease insect vectors from Arizona vineyards.</title>
        <authorList>
            <person name="Tassone E.E."/>
        </authorList>
    </citation>
    <scope>NUCLEOTIDE SEQUENCE</scope>
</reference>
<dbReference type="AlphaFoldDB" id="A0A1B6F8L4"/>
<comment type="similarity">
    <text evidence="1">Belongs to the universal ribosomal protein uL13 family.</text>
</comment>
<dbReference type="CDD" id="cd00392">
    <property type="entry name" value="Ribosomal_L13"/>
    <property type="match status" value="1"/>
</dbReference>
<dbReference type="SUPFAM" id="SSF52161">
    <property type="entry name" value="Ribosomal protein L13"/>
    <property type="match status" value="1"/>
</dbReference>
<evidence type="ECO:0000256" key="3">
    <source>
        <dbReference type="ARBA" id="ARBA00023274"/>
    </source>
</evidence>
<dbReference type="PANTHER" id="PTHR11545">
    <property type="entry name" value="RIBOSOMAL PROTEIN L13"/>
    <property type="match status" value="1"/>
</dbReference>
<protein>
    <recommendedName>
        <fullName evidence="5">39S ribosomal protein L13, mitochondrial</fullName>
    </recommendedName>
</protein>
<accession>A0A1B6F8L4</accession>
<dbReference type="PIRSF" id="PIRSF002181">
    <property type="entry name" value="Ribosomal_L13"/>
    <property type="match status" value="1"/>
</dbReference>
<dbReference type="GO" id="GO:0003729">
    <property type="term" value="F:mRNA binding"/>
    <property type="evidence" value="ECO:0007669"/>
    <property type="project" value="TreeGrafter"/>
</dbReference>
<dbReference type="InterPro" id="IPR005823">
    <property type="entry name" value="Ribosomal_uL13_bac-type"/>
</dbReference>
<dbReference type="EMBL" id="GECZ01023190">
    <property type="protein sequence ID" value="JAS46579.1"/>
    <property type="molecule type" value="Transcribed_RNA"/>
</dbReference>
<gene>
    <name evidence="4" type="ORF">g.15226</name>
</gene>
<dbReference type="GO" id="GO:0006412">
    <property type="term" value="P:translation"/>
    <property type="evidence" value="ECO:0007669"/>
    <property type="project" value="InterPro"/>
</dbReference>
<dbReference type="HAMAP" id="MF_01366">
    <property type="entry name" value="Ribosomal_uL13"/>
    <property type="match status" value="1"/>
</dbReference>
<dbReference type="PANTHER" id="PTHR11545:SF2">
    <property type="entry name" value="LARGE RIBOSOMAL SUBUNIT PROTEIN UL13M"/>
    <property type="match status" value="1"/>
</dbReference>
<dbReference type="Gene3D" id="3.90.1180.10">
    <property type="entry name" value="Ribosomal protein L13"/>
    <property type="match status" value="1"/>
</dbReference>
<dbReference type="Pfam" id="PF00572">
    <property type="entry name" value="Ribosomal_L13"/>
    <property type="match status" value="1"/>
</dbReference>
<dbReference type="NCBIfam" id="TIGR01066">
    <property type="entry name" value="rplM_bact"/>
    <property type="match status" value="1"/>
</dbReference>
<organism evidence="4">
    <name type="scientific">Cuerna arida</name>
    <dbReference type="NCBI Taxonomy" id="1464854"/>
    <lineage>
        <taxon>Eukaryota</taxon>
        <taxon>Metazoa</taxon>
        <taxon>Ecdysozoa</taxon>
        <taxon>Arthropoda</taxon>
        <taxon>Hexapoda</taxon>
        <taxon>Insecta</taxon>
        <taxon>Pterygota</taxon>
        <taxon>Neoptera</taxon>
        <taxon>Paraneoptera</taxon>
        <taxon>Hemiptera</taxon>
        <taxon>Auchenorrhyncha</taxon>
        <taxon>Membracoidea</taxon>
        <taxon>Cicadellidae</taxon>
        <taxon>Cicadellinae</taxon>
        <taxon>Proconiini</taxon>
        <taxon>Cuerna</taxon>
    </lineage>
</organism>
<dbReference type="GO" id="GO:0005762">
    <property type="term" value="C:mitochondrial large ribosomal subunit"/>
    <property type="evidence" value="ECO:0007669"/>
    <property type="project" value="TreeGrafter"/>
</dbReference>
<sequence>MSVYQRVRQWNTFAQVWHLFDAKWQNPFQSATVIAKHLKGTHKPIYHPLADTGDHVVVINSRHVALPGDEWRRRTYFHHTGYPGGATWTMAWELHEKDPTMVMQKAVYRALDRNLMRRNLMMRLHIYPEEDIPEEVKANISHQIPVLRPVPRSLLTYTDEEIANFPKVVDYPEGYVIK</sequence>
<proteinExistence type="inferred from homology"/>
<dbReference type="InterPro" id="IPR005822">
    <property type="entry name" value="Ribosomal_uL13"/>
</dbReference>
<dbReference type="GO" id="GO:0003735">
    <property type="term" value="F:structural constituent of ribosome"/>
    <property type="evidence" value="ECO:0007669"/>
    <property type="project" value="InterPro"/>
</dbReference>
<dbReference type="FunFam" id="3.90.1180.10:FF:000005">
    <property type="entry name" value="39S ribosomal protein L13, mitochondrial"/>
    <property type="match status" value="1"/>
</dbReference>
<dbReference type="InterPro" id="IPR036899">
    <property type="entry name" value="Ribosomal_uL13_sf"/>
</dbReference>
<evidence type="ECO:0008006" key="5">
    <source>
        <dbReference type="Google" id="ProtNLM"/>
    </source>
</evidence>
<name>A0A1B6F8L4_9HEMI</name>
<evidence type="ECO:0000256" key="2">
    <source>
        <dbReference type="ARBA" id="ARBA00022980"/>
    </source>
</evidence>
<evidence type="ECO:0000313" key="4">
    <source>
        <dbReference type="EMBL" id="JAS46579.1"/>
    </source>
</evidence>
<keyword evidence="2" id="KW-0689">Ribosomal protein</keyword>
<keyword evidence="3" id="KW-0687">Ribonucleoprotein</keyword>